<name>A0ABW5D901_9BACT</name>
<sequence length="357" mass="39296">MSLRLEEIQYPVMSHPSADPWVNAKVARAAGLDVPDLSRGRILEIGCGTGHHILSVANRWPQAKCTGLDISPSLISRARNLARQAGFRNVRLCENSITQFEPDEQYDCIIAHGVFSWVEDEVKLGLMDFLAKYLSPSGIAVVSFNVVAGWRERMPIVEKAKVIQAAGDVGVVDALELLKSVTEKESELEIIGDMLAKGGNVLAHDDFADVMDLWSLGAFVNLAKEKGLGWLGDSVNGDRGDDDRDKEEKKTFRSEILYRADAVLGDPIVILEDGAKEVVIPDFPRLDAWRLLCVREALPVVDAAMKPCVFTFPQLRVMAAMDGSLSVVRLAEHAAKCSPELDFVPWLRHVAERGLLV</sequence>
<dbReference type="InterPro" id="IPR025714">
    <property type="entry name" value="Methyltranfer_dom"/>
</dbReference>
<dbReference type="Proteomes" id="UP001597375">
    <property type="component" value="Unassembled WGS sequence"/>
</dbReference>
<dbReference type="GO" id="GO:0008168">
    <property type="term" value="F:methyltransferase activity"/>
    <property type="evidence" value="ECO:0007669"/>
    <property type="project" value="UniProtKB-KW"/>
</dbReference>
<dbReference type="EMBL" id="JBHUIT010000017">
    <property type="protein sequence ID" value="MFD2256899.1"/>
    <property type="molecule type" value="Genomic_DNA"/>
</dbReference>
<accession>A0ABW5D901</accession>
<dbReference type="CDD" id="cd02440">
    <property type="entry name" value="AdoMet_MTases"/>
    <property type="match status" value="1"/>
</dbReference>
<proteinExistence type="predicted"/>
<keyword evidence="3" id="KW-1185">Reference proteome</keyword>
<keyword evidence="2" id="KW-0808">Transferase</keyword>
<evidence type="ECO:0000313" key="3">
    <source>
        <dbReference type="Proteomes" id="UP001597375"/>
    </source>
</evidence>
<gene>
    <name evidence="2" type="ORF">ACFSSA_09445</name>
</gene>
<dbReference type="GO" id="GO:0032259">
    <property type="term" value="P:methylation"/>
    <property type="evidence" value="ECO:0007669"/>
    <property type="project" value="UniProtKB-KW"/>
</dbReference>
<dbReference type="InterPro" id="IPR029063">
    <property type="entry name" value="SAM-dependent_MTases_sf"/>
</dbReference>
<reference evidence="3" key="1">
    <citation type="journal article" date="2019" name="Int. J. Syst. Evol. Microbiol.">
        <title>The Global Catalogue of Microorganisms (GCM) 10K type strain sequencing project: providing services to taxonomists for standard genome sequencing and annotation.</title>
        <authorList>
            <consortium name="The Broad Institute Genomics Platform"/>
            <consortium name="The Broad Institute Genome Sequencing Center for Infectious Disease"/>
            <person name="Wu L."/>
            <person name="Ma J."/>
        </authorList>
    </citation>
    <scope>NUCLEOTIDE SEQUENCE [LARGE SCALE GENOMIC DNA]</scope>
    <source>
        <strain evidence="3">CGMCC 4.7106</strain>
    </source>
</reference>
<comment type="caution">
    <text evidence="2">The sequence shown here is derived from an EMBL/GenBank/DDBJ whole genome shotgun (WGS) entry which is preliminary data.</text>
</comment>
<feature type="domain" description="Methyltransferase" evidence="1">
    <location>
        <begin position="40"/>
        <end position="143"/>
    </location>
</feature>
<dbReference type="PANTHER" id="PTHR43861">
    <property type="entry name" value="TRANS-ACONITATE 2-METHYLTRANSFERASE-RELATED"/>
    <property type="match status" value="1"/>
</dbReference>
<organism evidence="2 3">
    <name type="scientific">Luteolibacter algae</name>
    <dbReference type="NCBI Taxonomy" id="454151"/>
    <lineage>
        <taxon>Bacteria</taxon>
        <taxon>Pseudomonadati</taxon>
        <taxon>Verrucomicrobiota</taxon>
        <taxon>Verrucomicrobiia</taxon>
        <taxon>Verrucomicrobiales</taxon>
        <taxon>Verrucomicrobiaceae</taxon>
        <taxon>Luteolibacter</taxon>
    </lineage>
</organism>
<evidence type="ECO:0000259" key="1">
    <source>
        <dbReference type="Pfam" id="PF13847"/>
    </source>
</evidence>
<dbReference type="SUPFAM" id="SSF53335">
    <property type="entry name" value="S-adenosyl-L-methionine-dependent methyltransferases"/>
    <property type="match status" value="1"/>
</dbReference>
<dbReference type="PANTHER" id="PTHR43861:SF1">
    <property type="entry name" value="TRANS-ACONITATE 2-METHYLTRANSFERASE"/>
    <property type="match status" value="1"/>
</dbReference>
<keyword evidence="2" id="KW-0489">Methyltransferase</keyword>
<dbReference type="Pfam" id="PF13847">
    <property type="entry name" value="Methyltransf_31"/>
    <property type="match status" value="1"/>
</dbReference>
<dbReference type="RefSeq" id="WP_386820187.1">
    <property type="nucleotide sequence ID" value="NZ_JBHUIT010000017.1"/>
</dbReference>
<protein>
    <submittedName>
        <fullName evidence="2">Class I SAM-dependent methyltransferase</fullName>
    </submittedName>
</protein>
<evidence type="ECO:0000313" key="2">
    <source>
        <dbReference type="EMBL" id="MFD2256899.1"/>
    </source>
</evidence>
<dbReference type="Gene3D" id="3.40.50.150">
    <property type="entry name" value="Vaccinia Virus protein VP39"/>
    <property type="match status" value="1"/>
</dbReference>